<dbReference type="AlphaFoldDB" id="A0A0A0JMK5"/>
<dbReference type="InterPro" id="IPR029068">
    <property type="entry name" value="Glyas_Bleomycin-R_OHBP_Dase"/>
</dbReference>
<dbReference type="RefSeq" id="WP_035903035.1">
    <property type="nucleotide sequence ID" value="NZ_AVPK01000002.1"/>
</dbReference>
<dbReference type="InterPro" id="IPR041581">
    <property type="entry name" value="Glyoxalase_6"/>
</dbReference>
<evidence type="ECO:0000259" key="1">
    <source>
        <dbReference type="Pfam" id="PF18029"/>
    </source>
</evidence>
<accession>A0A0A0JMK5</accession>
<dbReference type="PANTHER" id="PTHR35908">
    <property type="entry name" value="HYPOTHETICAL FUSION PROTEIN"/>
    <property type="match status" value="1"/>
</dbReference>
<feature type="domain" description="Glyoxalase-like" evidence="1">
    <location>
        <begin position="133"/>
        <end position="236"/>
    </location>
</feature>
<dbReference type="OrthoDB" id="5524593at2"/>
<feature type="domain" description="Glyoxalase-like" evidence="1">
    <location>
        <begin position="9"/>
        <end position="117"/>
    </location>
</feature>
<dbReference type="Pfam" id="PF18029">
    <property type="entry name" value="Glyoxalase_6"/>
    <property type="match status" value="2"/>
</dbReference>
<dbReference type="Gene3D" id="3.10.180.10">
    <property type="entry name" value="2,3-Dihydroxybiphenyl 1,2-Dioxygenase, domain 1"/>
    <property type="match status" value="2"/>
</dbReference>
<dbReference type="PANTHER" id="PTHR35908:SF1">
    <property type="entry name" value="CONSERVED PROTEIN"/>
    <property type="match status" value="1"/>
</dbReference>
<proteinExistence type="predicted"/>
<sequence>MTTATLYAVRIDSLDAEKVARFWAGVLGWDAVPDEGGDISVVPADGTTYRLVVHPSETEKVDQNRIHFDLTSTDQAAMDATVARVLELGGQHIDIGQTPDDGHVVMADPEGNELCVIEPGNNFLSNTGIIGGINCDGSQAVGHFWSKALDWPLVWDQDEETAIQSPAGGSKVTWSGPPLMDAPEIDRFRLELGVLTESDLRSETERLVELGATLVAPPTTDGAGLLDPDGTAFRIVVTA</sequence>
<dbReference type="SUPFAM" id="SSF54593">
    <property type="entry name" value="Glyoxalase/Bleomycin resistance protein/Dihydroxybiphenyl dioxygenase"/>
    <property type="match status" value="2"/>
</dbReference>
<name>A0A0A0JMK5_9MICO</name>
<dbReference type="Proteomes" id="UP000030011">
    <property type="component" value="Unassembled WGS sequence"/>
</dbReference>
<organism evidence="2 3">
    <name type="scientific">Knoellia subterranea KCTC 19937</name>
    <dbReference type="NCBI Taxonomy" id="1385521"/>
    <lineage>
        <taxon>Bacteria</taxon>
        <taxon>Bacillati</taxon>
        <taxon>Actinomycetota</taxon>
        <taxon>Actinomycetes</taxon>
        <taxon>Micrococcales</taxon>
        <taxon>Intrasporangiaceae</taxon>
        <taxon>Knoellia</taxon>
    </lineage>
</organism>
<keyword evidence="3" id="KW-1185">Reference proteome</keyword>
<comment type="caution">
    <text evidence="2">The sequence shown here is derived from an EMBL/GenBank/DDBJ whole genome shotgun (WGS) entry which is preliminary data.</text>
</comment>
<reference evidence="2 3" key="1">
    <citation type="submission" date="2013-08" db="EMBL/GenBank/DDBJ databases">
        <title>The genome sequence of Knoellia subterranea.</title>
        <authorList>
            <person name="Zhu W."/>
            <person name="Wang G."/>
        </authorList>
    </citation>
    <scope>NUCLEOTIDE SEQUENCE [LARGE SCALE GENOMIC DNA]</scope>
    <source>
        <strain evidence="2 3">KCTC 19937</strain>
    </source>
</reference>
<dbReference type="eggNOG" id="COG0346">
    <property type="taxonomic scope" value="Bacteria"/>
</dbReference>
<dbReference type="EMBL" id="AVPK01000002">
    <property type="protein sequence ID" value="KGN38650.1"/>
    <property type="molecule type" value="Genomic_DNA"/>
</dbReference>
<dbReference type="STRING" id="1385521.N803_07915"/>
<evidence type="ECO:0000313" key="3">
    <source>
        <dbReference type="Proteomes" id="UP000030011"/>
    </source>
</evidence>
<gene>
    <name evidence="2" type="ORF">N803_07915</name>
</gene>
<evidence type="ECO:0000313" key="2">
    <source>
        <dbReference type="EMBL" id="KGN38650.1"/>
    </source>
</evidence>
<protein>
    <recommendedName>
        <fullName evidence="1">Glyoxalase-like domain-containing protein</fullName>
    </recommendedName>
</protein>